<dbReference type="GO" id="GO:0022857">
    <property type="term" value="F:transmembrane transporter activity"/>
    <property type="evidence" value="ECO:0007669"/>
    <property type="project" value="InterPro"/>
</dbReference>
<dbReference type="Proteomes" id="UP000565262">
    <property type="component" value="Unassembled WGS sequence"/>
</dbReference>
<keyword evidence="3" id="KW-0813">Transport</keyword>
<dbReference type="AlphaFoldDB" id="A0A839IM53"/>
<feature type="transmembrane region" description="Helical" evidence="8">
    <location>
        <begin position="253"/>
        <end position="271"/>
    </location>
</feature>
<comment type="similarity">
    <text evidence="2">Belongs to the binding-protein-dependent transport system permease family. FecCD subfamily.</text>
</comment>
<feature type="transmembrane region" description="Helical" evidence="8">
    <location>
        <begin position="93"/>
        <end position="112"/>
    </location>
</feature>
<keyword evidence="6 8" id="KW-1133">Transmembrane helix</keyword>
<gene>
    <name evidence="9" type="ORF">H4O21_06755</name>
</gene>
<evidence type="ECO:0000256" key="2">
    <source>
        <dbReference type="ARBA" id="ARBA00007935"/>
    </source>
</evidence>
<dbReference type="InterPro" id="IPR000522">
    <property type="entry name" value="ABC_transptr_permease_BtuC"/>
</dbReference>
<feature type="transmembrane region" description="Helical" evidence="8">
    <location>
        <begin position="306"/>
        <end position="324"/>
    </location>
</feature>
<keyword evidence="10" id="KW-1185">Reference proteome</keyword>
<evidence type="ECO:0000256" key="1">
    <source>
        <dbReference type="ARBA" id="ARBA00004651"/>
    </source>
</evidence>
<keyword evidence="5 8" id="KW-0812">Transmembrane</keyword>
<proteinExistence type="inferred from homology"/>
<dbReference type="RefSeq" id="WP_182808082.1">
    <property type="nucleotide sequence ID" value="NZ_JACJFM010000006.1"/>
</dbReference>
<dbReference type="FunFam" id="1.10.3470.10:FF:000001">
    <property type="entry name" value="Vitamin B12 ABC transporter permease BtuC"/>
    <property type="match status" value="1"/>
</dbReference>
<keyword evidence="7 8" id="KW-0472">Membrane</keyword>
<feature type="transmembrane region" description="Helical" evidence="8">
    <location>
        <begin position="149"/>
        <end position="170"/>
    </location>
</feature>
<dbReference type="Pfam" id="PF01032">
    <property type="entry name" value="FecCD"/>
    <property type="match status" value="1"/>
</dbReference>
<comment type="subcellular location">
    <subcellularLocation>
        <location evidence="1">Cell membrane</location>
        <topology evidence="1">Multi-pass membrane protein</topology>
    </subcellularLocation>
</comment>
<comment type="caution">
    <text evidence="9">The sequence shown here is derived from an EMBL/GenBank/DDBJ whole genome shotgun (WGS) entry which is preliminary data.</text>
</comment>
<feature type="transmembrane region" description="Helical" evidence="8">
    <location>
        <begin position="278"/>
        <end position="300"/>
    </location>
</feature>
<dbReference type="SUPFAM" id="SSF81345">
    <property type="entry name" value="ABC transporter involved in vitamin B12 uptake, BtuC"/>
    <property type="match status" value="1"/>
</dbReference>
<keyword evidence="4" id="KW-1003">Cell membrane</keyword>
<protein>
    <submittedName>
        <fullName evidence="9">Iron ABC transporter permease</fullName>
    </submittedName>
</protein>
<feature type="transmembrane region" description="Helical" evidence="8">
    <location>
        <begin position="226"/>
        <end position="247"/>
    </location>
</feature>
<evidence type="ECO:0000256" key="7">
    <source>
        <dbReference type="ARBA" id="ARBA00023136"/>
    </source>
</evidence>
<evidence type="ECO:0000313" key="10">
    <source>
        <dbReference type="Proteomes" id="UP000565262"/>
    </source>
</evidence>
<dbReference type="PANTHER" id="PTHR30472">
    <property type="entry name" value="FERRIC ENTEROBACTIN TRANSPORT SYSTEM PERMEASE PROTEIN"/>
    <property type="match status" value="1"/>
</dbReference>
<evidence type="ECO:0000256" key="5">
    <source>
        <dbReference type="ARBA" id="ARBA00022692"/>
    </source>
</evidence>
<dbReference type="GO" id="GO:0005886">
    <property type="term" value="C:plasma membrane"/>
    <property type="evidence" value="ECO:0007669"/>
    <property type="project" value="UniProtKB-SubCell"/>
</dbReference>
<feature type="transmembrane region" description="Helical" evidence="8">
    <location>
        <begin position="196"/>
        <end position="214"/>
    </location>
</feature>
<evidence type="ECO:0000256" key="4">
    <source>
        <dbReference type="ARBA" id="ARBA00022475"/>
    </source>
</evidence>
<evidence type="ECO:0000313" key="9">
    <source>
        <dbReference type="EMBL" id="MBB1486305.1"/>
    </source>
</evidence>
<organism evidence="9 10">
    <name type="scientific">Oceanospirillum sediminis</name>
    <dbReference type="NCBI Taxonomy" id="2760088"/>
    <lineage>
        <taxon>Bacteria</taxon>
        <taxon>Pseudomonadati</taxon>
        <taxon>Pseudomonadota</taxon>
        <taxon>Gammaproteobacteria</taxon>
        <taxon>Oceanospirillales</taxon>
        <taxon>Oceanospirillaceae</taxon>
        <taxon>Oceanospirillum</taxon>
    </lineage>
</organism>
<name>A0A839IM53_9GAMM</name>
<reference evidence="9 10" key="1">
    <citation type="submission" date="2020-08" db="EMBL/GenBank/DDBJ databases">
        <title>Oceanospirillum sp. nov. isolated from marine sediment.</title>
        <authorList>
            <person name="Ji X."/>
        </authorList>
    </citation>
    <scope>NUCLEOTIDE SEQUENCE [LARGE SCALE GENOMIC DNA]</scope>
    <source>
        <strain evidence="9 10">D5</strain>
    </source>
</reference>
<accession>A0A839IM53</accession>
<evidence type="ECO:0000256" key="8">
    <source>
        <dbReference type="SAM" id="Phobius"/>
    </source>
</evidence>
<dbReference type="Gene3D" id="1.10.3470.10">
    <property type="entry name" value="ABC transporter involved in vitamin B12 uptake, BtuC"/>
    <property type="match status" value="1"/>
</dbReference>
<dbReference type="CDD" id="cd06550">
    <property type="entry name" value="TM_ABC_iron-siderophores_like"/>
    <property type="match status" value="1"/>
</dbReference>
<evidence type="ECO:0000256" key="3">
    <source>
        <dbReference type="ARBA" id="ARBA00022448"/>
    </source>
</evidence>
<dbReference type="InterPro" id="IPR037294">
    <property type="entry name" value="ABC_BtuC-like"/>
</dbReference>
<dbReference type="EMBL" id="JACJFM010000006">
    <property type="protein sequence ID" value="MBB1486305.1"/>
    <property type="molecule type" value="Genomic_DNA"/>
</dbReference>
<dbReference type="PANTHER" id="PTHR30472:SF25">
    <property type="entry name" value="ABC TRANSPORTER PERMEASE PROTEIN MJ0876-RELATED"/>
    <property type="match status" value="1"/>
</dbReference>
<evidence type="ECO:0000256" key="6">
    <source>
        <dbReference type="ARBA" id="ARBA00022989"/>
    </source>
</evidence>
<sequence>MALIAARTYKPLPLLLLLIASVASFLLAITSGSLPVSLQELWLILQGNQAGIAYTVVTELRIPRAFSAWLTGAELALAGCLMQVLLRNPLADPYVLGVSGGAATGALLAMMLGAGSALISGSAFAGAMINLMLVFGLSHSKGSWSPTRLLLTGVVTAAGWGAIISFMLSISPDSHLKGMLFWLMGDLSHAGHPGNHIWVLFISLIVSGLLARSLNLMLRGDNQAKALGVPVYSIQITLYIMASLLTASAVTQAGSIGFLGLVIPHILRLTLGSDHRILLPGSVLCGGCLLLLADTFARTILAPQQLPVGVITAFIGVPLFLWVLQKNNRGLV</sequence>
<feature type="transmembrane region" description="Helical" evidence="8">
    <location>
        <begin position="118"/>
        <end position="137"/>
    </location>
</feature>
<dbReference type="GO" id="GO:0033214">
    <property type="term" value="P:siderophore-iron import into cell"/>
    <property type="evidence" value="ECO:0007669"/>
    <property type="project" value="TreeGrafter"/>
</dbReference>
<feature type="transmembrane region" description="Helical" evidence="8">
    <location>
        <begin position="66"/>
        <end position="86"/>
    </location>
</feature>